<keyword evidence="6" id="KW-0378">Hydrolase</keyword>
<dbReference type="GO" id="GO:0004518">
    <property type="term" value="F:nuclease activity"/>
    <property type="evidence" value="ECO:0007669"/>
    <property type="project" value="UniProtKB-KW"/>
</dbReference>
<keyword evidence="5" id="KW-0547">Nucleotide-binding</keyword>
<dbReference type="PROSITE" id="PS51643">
    <property type="entry name" value="HD_CAS3"/>
    <property type="match status" value="1"/>
</dbReference>
<dbReference type="GO" id="GO:0046872">
    <property type="term" value="F:metal ion binding"/>
    <property type="evidence" value="ECO:0007669"/>
    <property type="project" value="UniProtKB-KW"/>
</dbReference>
<evidence type="ECO:0000256" key="9">
    <source>
        <dbReference type="ARBA" id="ARBA00023118"/>
    </source>
</evidence>
<proteinExistence type="inferred from homology"/>
<evidence type="ECO:0000313" key="13">
    <source>
        <dbReference type="Proteomes" id="UP000004200"/>
    </source>
</evidence>
<evidence type="ECO:0000259" key="11">
    <source>
        <dbReference type="PROSITE" id="PS51643"/>
    </source>
</evidence>
<dbReference type="InterPro" id="IPR014001">
    <property type="entry name" value="Helicase_ATP-bd"/>
</dbReference>
<dbReference type="RefSeq" id="WP_007042342.1">
    <property type="nucleotide sequence ID" value="NZ_AFWT01000034.1"/>
</dbReference>
<dbReference type="NCBIfam" id="TIGR01587">
    <property type="entry name" value="cas3_core"/>
    <property type="match status" value="1"/>
</dbReference>
<evidence type="ECO:0000259" key="10">
    <source>
        <dbReference type="PROSITE" id="PS51192"/>
    </source>
</evidence>
<dbReference type="InterPro" id="IPR011545">
    <property type="entry name" value="DEAD/DEAH_box_helicase_dom"/>
</dbReference>
<keyword evidence="8" id="KW-0067">ATP-binding</keyword>
<dbReference type="GO" id="GO:0005524">
    <property type="term" value="F:ATP binding"/>
    <property type="evidence" value="ECO:0007669"/>
    <property type="project" value="UniProtKB-KW"/>
</dbReference>
<dbReference type="PANTHER" id="PTHR47962">
    <property type="entry name" value="ATP-DEPENDENT HELICASE LHR-RELATED-RELATED"/>
    <property type="match status" value="1"/>
</dbReference>
<dbReference type="GO" id="GO:0051607">
    <property type="term" value="P:defense response to virus"/>
    <property type="evidence" value="ECO:0007669"/>
    <property type="project" value="UniProtKB-KW"/>
</dbReference>
<dbReference type="Pfam" id="PF22590">
    <property type="entry name" value="Cas3-like_C_2"/>
    <property type="match status" value="1"/>
</dbReference>
<evidence type="ECO:0000256" key="6">
    <source>
        <dbReference type="ARBA" id="ARBA00022801"/>
    </source>
</evidence>
<keyword evidence="4" id="KW-0479">Metal-binding</keyword>
<dbReference type="InterPro" id="IPR006483">
    <property type="entry name" value="CRISPR-assoc_Cas3_HD"/>
</dbReference>
<dbReference type="InterPro" id="IPR006474">
    <property type="entry name" value="Helicase_Cas3_CRISPR-ass_core"/>
</dbReference>
<evidence type="ECO:0000256" key="4">
    <source>
        <dbReference type="ARBA" id="ARBA00022723"/>
    </source>
</evidence>
<evidence type="ECO:0000256" key="8">
    <source>
        <dbReference type="ARBA" id="ARBA00022840"/>
    </source>
</evidence>
<evidence type="ECO:0000256" key="1">
    <source>
        <dbReference type="ARBA" id="ARBA00006847"/>
    </source>
</evidence>
<dbReference type="CDD" id="cd17930">
    <property type="entry name" value="DEXHc_cas3"/>
    <property type="match status" value="1"/>
</dbReference>
<dbReference type="Pfam" id="PF18019">
    <property type="entry name" value="Cas3_HD"/>
    <property type="match status" value="1"/>
</dbReference>
<dbReference type="AlphaFoldDB" id="G2E5R6"/>
<evidence type="ECO:0000256" key="7">
    <source>
        <dbReference type="ARBA" id="ARBA00022806"/>
    </source>
</evidence>
<dbReference type="STRING" id="765913.ThidrDRAFT_3629"/>
<feature type="domain" description="Helicase ATP-binding" evidence="10">
    <location>
        <begin position="262"/>
        <end position="444"/>
    </location>
</feature>
<dbReference type="SMART" id="SM00487">
    <property type="entry name" value="DEXDc"/>
    <property type="match status" value="1"/>
</dbReference>
<accession>G2E5R6</accession>
<dbReference type="GO" id="GO:0003677">
    <property type="term" value="F:DNA binding"/>
    <property type="evidence" value="ECO:0007669"/>
    <property type="project" value="TreeGrafter"/>
</dbReference>
<dbReference type="EMBL" id="AFWT01000034">
    <property type="protein sequence ID" value="EGV28561.1"/>
    <property type="molecule type" value="Genomic_DNA"/>
</dbReference>
<evidence type="ECO:0000256" key="2">
    <source>
        <dbReference type="ARBA" id="ARBA00009046"/>
    </source>
</evidence>
<dbReference type="PROSITE" id="PS51192">
    <property type="entry name" value="HELICASE_ATP_BIND_1"/>
    <property type="match status" value="1"/>
</dbReference>
<keyword evidence="13" id="KW-1185">Reference proteome</keyword>
<keyword evidence="9" id="KW-0051">Antiviral defense</keyword>
<dbReference type="Pfam" id="PF00270">
    <property type="entry name" value="DEAD"/>
    <property type="match status" value="1"/>
</dbReference>
<gene>
    <name evidence="12" type="ORF">ThidrDRAFT_3629</name>
</gene>
<dbReference type="InterPro" id="IPR052511">
    <property type="entry name" value="ATP-dep_Helicase"/>
</dbReference>
<reference evidence="12 13" key="1">
    <citation type="submission" date="2011-06" db="EMBL/GenBank/DDBJ databases">
        <title>The draft genome of Thiorhodococcus drewsii AZ1.</title>
        <authorList>
            <consortium name="US DOE Joint Genome Institute (JGI-PGF)"/>
            <person name="Lucas S."/>
            <person name="Han J."/>
            <person name="Lapidus A."/>
            <person name="Cheng J.-F."/>
            <person name="Goodwin L."/>
            <person name="Pitluck S."/>
            <person name="Peters L."/>
            <person name="Land M.L."/>
            <person name="Hauser L."/>
            <person name="Vogl K."/>
            <person name="Liu Z."/>
            <person name="Imhoff J."/>
            <person name="Thiel V."/>
            <person name="Frigaard N.-U."/>
            <person name="Bryant D.A."/>
            <person name="Woyke T.J."/>
        </authorList>
    </citation>
    <scope>NUCLEOTIDE SEQUENCE [LARGE SCALE GENOMIC DNA]</scope>
    <source>
        <strain evidence="12 13">AZ1</strain>
    </source>
</reference>
<comment type="similarity">
    <text evidence="2">In the central section; belongs to the CRISPR-associated helicase Cas3 family.</text>
</comment>
<dbReference type="InterPro" id="IPR027417">
    <property type="entry name" value="P-loop_NTPase"/>
</dbReference>
<organism evidence="12 13">
    <name type="scientific">Thiorhodococcus drewsii AZ1</name>
    <dbReference type="NCBI Taxonomy" id="765913"/>
    <lineage>
        <taxon>Bacteria</taxon>
        <taxon>Pseudomonadati</taxon>
        <taxon>Pseudomonadota</taxon>
        <taxon>Gammaproteobacteria</taxon>
        <taxon>Chromatiales</taxon>
        <taxon>Chromatiaceae</taxon>
        <taxon>Thiorhodococcus</taxon>
    </lineage>
</organism>
<dbReference type="Gene3D" id="1.10.3210.30">
    <property type="match status" value="1"/>
</dbReference>
<evidence type="ECO:0000256" key="3">
    <source>
        <dbReference type="ARBA" id="ARBA00022722"/>
    </source>
</evidence>
<keyword evidence="3" id="KW-0540">Nuclease</keyword>
<keyword evidence="7" id="KW-0347">Helicase</keyword>
<dbReference type="SUPFAM" id="SSF52540">
    <property type="entry name" value="P-loop containing nucleoside triphosphate hydrolases"/>
    <property type="match status" value="1"/>
</dbReference>
<dbReference type="OrthoDB" id="9810236at2"/>
<dbReference type="PATRIC" id="fig|765913.3.peg.3696"/>
<dbReference type="NCBIfam" id="TIGR01596">
    <property type="entry name" value="cas3_HD"/>
    <property type="match status" value="1"/>
</dbReference>
<dbReference type="InterPro" id="IPR054712">
    <property type="entry name" value="Cas3-like_dom"/>
</dbReference>
<dbReference type="InterPro" id="IPR038257">
    <property type="entry name" value="CRISPR-assoc_Cas3_HD_sf"/>
</dbReference>
<comment type="caution">
    <text evidence="12">The sequence shown here is derived from an EMBL/GenBank/DDBJ whole genome shotgun (WGS) entry which is preliminary data.</text>
</comment>
<dbReference type="CDD" id="cd09641">
    <property type="entry name" value="Cas3''_I"/>
    <property type="match status" value="1"/>
</dbReference>
<evidence type="ECO:0000313" key="12">
    <source>
        <dbReference type="EMBL" id="EGV28561.1"/>
    </source>
</evidence>
<name>G2E5R6_9GAMM</name>
<dbReference type="Gene3D" id="3.40.50.300">
    <property type="entry name" value="P-loop containing nucleotide triphosphate hydrolases"/>
    <property type="match status" value="2"/>
</dbReference>
<dbReference type="Proteomes" id="UP000004200">
    <property type="component" value="Unassembled WGS sequence"/>
</dbReference>
<dbReference type="GO" id="GO:0016887">
    <property type="term" value="F:ATP hydrolysis activity"/>
    <property type="evidence" value="ECO:0007669"/>
    <property type="project" value="TreeGrafter"/>
</dbReference>
<protein>
    <submittedName>
        <fullName evidence="12">CRISPR-associated HD domain protein</fullName>
    </submittedName>
</protein>
<sequence length="772" mass="85730">MPPYFAHTNPSHPADPAFWERLITDSVDTGHLEKVSDLASGYAGEMIPPDEAALRDLAIVSARLLGLWHDLGKFSDEFQNYLSNSAASEDDSHTIESSGKVDHSTAGAQHAAQALPGIGILLAYAIAGHHAGLPDAIDQTRSCLQARLSKDVPDWAPSVPEPLLSIPPIPAKALPADLGSGKACPFSIAFFTRMIFSCLTDADFLATESFMAPERTSARPHVPLGIIDRMDRHLTDWLAQHFSTPTTSVQHARHKVLTACMEKAEQPPGLYSLTVPTGGGKTLSSLAFALRHAARHGLRRVIYAIPFTSIIEQNADVFRDVFADLGEEVVLEHHSNFDPDQETVNSRLASENWDAPLVVTTNVQLFESLFANRTSRCRKLHRIARSVIVLDEAQTLPVSLLAPCLRALRELVGHYGCTLVLCTATQPALVFRPGEFEIGLPQLTEIVPDPLALYANLKRVEVRHAGKLSLADLGNRLTETRQVLVIVNTRRHAADLYQALVAEAGDDGHYHLSAAMCSQHRSERLVEIRAHLRNDEPCRVVSTQLIEAGVDVDFPVVYRAIGGIDAIAQAAGRCNREGRSTLGVTWVFEPDETEHPIPRGHLRRTADAAREILSLHDDILALDAIEAYFRLHYWQHQDQWDKQEILASFNWGHRELPFLFDFATVAKRFQFIADTQKTVIVPWGETSQTLIEQLRFTHRMRLPPPAGIARRLQRYSVTIPQFEWKNALAWGIIELLHGRFAVLVSPELHYDQNTGLCLTRDGVYDPEQLIVA</sequence>
<dbReference type="GO" id="GO:0004386">
    <property type="term" value="F:helicase activity"/>
    <property type="evidence" value="ECO:0007669"/>
    <property type="project" value="UniProtKB-KW"/>
</dbReference>
<evidence type="ECO:0000256" key="5">
    <source>
        <dbReference type="ARBA" id="ARBA00022741"/>
    </source>
</evidence>
<feature type="domain" description="HD Cas3-type" evidence="11">
    <location>
        <begin position="42"/>
        <end position="205"/>
    </location>
</feature>
<comment type="similarity">
    <text evidence="1">In the N-terminal section; belongs to the CRISPR-associated nuclease Cas3-HD family.</text>
</comment>
<dbReference type="PANTHER" id="PTHR47962:SF5">
    <property type="entry name" value="ATP-DEPENDENT HELICASE LHR-RELATED"/>
    <property type="match status" value="1"/>
</dbReference>
<dbReference type="eggNOG" id="COG1203">
    <property type="taxonomic scope" value="Bacteria"/>
</dbReference>